<dbReference type="AlphaFoldDB" id="A0A511RIB7"/>
<accession>A0A511RIB7</accession>
<dbReference type="OrthoDB" id="31702at2"/>
<evidence type="ECO:0000313" key="2">
    <source>
        <dbReference type="Proteomes" id="UP000321827"/>
    </source>
</evidence>
<dbReference type="EMBL" id="BJXN01000004">
    <property type="protein sequence ID" value="GEM89389.1"/>
    <property type="molecule type" value="Genomic_DNA"/>
</dbReference>
<comment type="caution">
    <text evidence="1">The sequence shown here is derived from an EMBL/GenBank/DDBJ whole genome shotgun (WGS) entry which is preliminary data.</text>
</comment>
<dbReference type="RefSeq" id="WP_147146157.1">
    <property type="nucleotide sequence ID" value="NZ_BJXN01000004.1"/>
</dbReference>
<gene>
    <name evidence="1" type="ORF">ODE01S_08230</name>
</gene>
<dbReference type="Proteomes" id="UP000321827">
    <property type="component" value="Unassembled WGS sequence"/>
</dbReference>
<name>A0A511RIB7_9DEIN</name>
<evidence type="ECO:0008006" key="3">
    <source>
        <dbReference type="Google" id="ProtNLM"/>
    </source>
</evidence>
<organism evidence="1 2">
    <name type="scientific">Oceanithermus desulfurans NBRC 100063</name>
    <dbReference type="NCBI Taxonomy" id="1227550"/>
    <lineage>
        <taxon>Bacteria</taxon>
        <taxon>Thermotogati</taxon>
        <taxon>Deinococcota</taxon>
        <taxon>Deinococci</taxon>
        <taxon>Thermales</taxon>
        <taxon>Thermaceae</taxon>
        <taxon>Oceanithermus</taxon>
    </lineage>
</organism>
<reference evidence="1 2" key="1">
    <citation type="submission" date="2019-07" db="EMBL/GenBank/DDBJ databases">
        <title>Whole genome shotgun sequence of Oceanithermus desulfurans NBRC 100063.</title>
        <authorList>
            <person name="Hosoyama A."/>
            <person name="Uohara A."/>
            <person name="Ohji S."/>
            <person name="Ichikawa N."/>
        </authorList>
    </citation>
    <scope>NUCLEOTIDE SEQUENCE [LARGE SCALE GENOMIC DNA]</scope>
    <source>
        <strain evidence="1 2">NBRC 100063</strain>
    </source>
</reference>
<protein>
    <recommendedName>
        <fullName evidence="3">LPS export ABC transporter periplasmic protein LptC</fullName>
    </recommendedName>
</protein>
<proteinExistence type="predicted"/>
<evidence type="ECO:0000313" key="1">
    <source>
        <dbReference type="EMBL" id="GEM89389.1"/>
    </source>
</evidence>
<sequence length="185" mass="20671">MTRYAVLLLLGIAAASYYFANLPVSSPPPRDRGVELTGVKLRLYPSSDPKAEWVFYAARIENSPAKQTSVATGLREGARYVDGELDLTLDAPEVTIDRNDDLTLPYAVIRIPRECYEIKLGGEGEPPVRIRQDRGFYAPTFTLTGPGISVRGERFRSDFKLEEAQWENGEDIVEMDNVKECAPNE</sequence>